<evidence type="ECO:0000313" key="3">
    <source>
        <dbReference type="EMBL" id="BDC91411.1"/>
    </source>
</evidence>
<dbReference type="PANTHER" id="PTHR30404">
    <property type="entry name" value="N-ACETYLMURAMOYL-L-ALANINE AMIDASE"/>
    <property type="match status" value="1"/>
</dbReference>
<dbReference type="SUPFAM" id="SSF69360">
    <property type="entry name" value="Cell wall binding repeat"/>
    <property type="match status" value="1"/>
</dbReference>
<dbReference type="SMART" id="SM00646">
    <property type="entry name" value="Ami_3"/>
    <property type="match status" value="1"/>
</dbReference>
<dbReference type="KEGG" id="lcal:ATTO_12830"/>
<gene>
    <name evidence="3" type="ORF">ATTO_12830</name>
</gene>
<evidence type="ECO:0000259" key="2">
    <source>
        <dbReference type="SMART" id="SM00646"/>
    </source>
</evidence>
<dbReference type="Pfam" id="PF19085">
    <property type="entry name" value="Choline_bind_2"/>
    <property type="match status" value="1"/>
</dbReference>
<dbReference type="GO" id="GO:0008745">
    <property type="term" value="F:N-acetylmuramoyl-L-alanine amidase activity"/>
    <property type="evidence" value="ECO:0007669"/>
    <property type="project" value="InterPro"/>
</dbReference>
<organism evidence="3 4">
    <name type="scientific">Leptogranulimonas caecicola</name>
    <dbReference type="NCBI Taxonomy" id="2894156"/>
    <lineage>
        <taxon>Bacteria</taxon>
        <taxon>Bacillati</taxon>
        <taxon>Actinomycetota</taxon>
        <taxon>Coriobacteriia</taxon>
        <taxon>Coriobacteriales</taxon>
        <taxon>Kribbibacteriaceae</taxon>
        <taxon>Leptogranulimonas</taxon>
    </lineage>
</organism>
<dbReference type="Pfam" id="PF01520">
    <property type="entry name" value="Amidase_3"/>
    <property type="match status" value="1"/>
</dbReference>
<dbReference type="GO" id="GO:0009253">
    <property type="term" value="P:peptidoglycan catabolic process"/>
    <property type="evidence" value="ECO:0007669"/>
    <property type="project" value="InterPro"/>
</dbReference>
<dbReference type="GO" id="GO:0030288">
    <property type="term" value="C:outer membrane-bounded periplasmic space"/>
    <property type="evidence" value="ECO:0007669"/>
    <property type="project" value="TreeGrafter"/>
</dbReference>
<dbReference type="PANTHER" id="PTHR30404:SF8">
    <property type="entry name" value="AUTOLYSIN PH-RELATED"/>
    <property type="match status" value="1"/>
</dbReference>
<evidence type="ECO:0000313" key="4">
    <source>
        <dbReference type="Proteomes" id="UP001431186"/>
    </source>
</evidence>
<dbReference type="CDD" id="cd02696">
    <property type="entry name" value="MurNAc-LAA"/>
    <property type="match status" value="1"/>
</dbReference>
<proteinExistence type="predicted"/>
<dbReference type="AlphaFoldDB" id="A0AAU9CP70"/>
<dbReference type="InterPro" id="IPR002508">
    <property type="entry name" value="MurNAc-LAA_cat"/>
</dbReference>
<keyword evidence="1" id="KW-0677">Repeat</keyword>
<dbReference type="InterPro" id="IPR018337">
    <property type="entry name" value="Cell_wall/Cho-bd_repeat"/>
</dbReference>
<dbReference type="Gene3D" id="3.40.630.40">
    <property type="entry name" value="Zn-dependent exopeptidases"/>
    <property type="match status" value="1"/>
</dbReference>
<dbReference type="Gene3D" id="2.10.270.10">
    <property type="entry name" value="Cholin Binding"/>
    <property type="match status" value="1"/>
</dbReference>
<keyword evidence="4" id="KW-1185">Reference proteome</keyword>
<accession>A0AAU9CP70</accession>
<dbReference type="InterPro" id="IPR050695">
    <property type="entry name" value="N-acetylmuramoyl_amidase_3"/>
</dbReference>
<feature type="domain" description="MurNAc-LAA" evidence="2">
    <location>
        <begin position="63"/>
        <end position="178"/>
    </location>
</feature>
<dbReference type="RefSeq" id="WP_265591420.1">
    <property type="nucleotide sequence ID" value="NZ_AP025285.1"/>
</dbReference>
<sequence length="302" mass="33014">MPKASLNGGHSPYAPGASGYFDEVTEDRKVRAATDKYLRQAGWSTHDSSTTETSARADINTIVSKANGSGADYFISFHFNSGGGKGGVEVFYAATTGRSWPKEMGAKITASLSKLLGIPNRGVKPDTQSAAKSLGVLRHTTMAAILIEVCFLDVKSDADAYWRIGPDAIGRCIAECVSGKSLGSVQVPTKGWYKDSHGWWWENGDGSYKNSQWFNPSRGEWYWLGADGYAATGWTLIDGTWYYFAKAGEPGYRECQMVSEAWRKDSKGADYWLSGDGSMATSRWVDKARYYVGPDGAWDSSR</sequence>
<dbReference type="Proteomes" id="UP001431186">
    <property type="component" value="Chromosome"/>
</dbReference>
<dbReference type="SUPFAM" id="SSF53187">
    <property type="entry name" value="Zn-dependent exopeptidases"/>
    <property type="match status" value="1"/>
</dbReference>
<protein>
    <recommendedName>
        <fullName evidence="2">MurNAc-LAA domain-containing protein</fullName>
    </recommendedName>
</protein>
<dbReference type="EMBL" id="AP025285">
    <property type="protein sequence ID" value="BDC91411.1"/>
    <property type="molecule type" value="Genomic_DNA"/>
</dbReference>
<reference evidence="3" key="1">
    <citation type="submission" date="2021-11" db="EMBL/GenBank/DDBJ databases">
        <title>Complete genome sequence of Atopobiaceae bacterium TOC12.</title>
        <authorList>
            <person name="Morinaga K."/>
            <person name="Kusada H."/>
            <person name="Tamaki H."/>
        </authorList>
    </citation>
    <scope>NUCLEOTIDE SEQUENCE</scope>
    <source>
        <strain evidence="3">TOC12</strain>
    </source>
</reference>
<dbReference type="Pfam" id="PF19127">
    <property type="entry name" value="Choline_bind_3"/>
    <property type="match status" value="1"/>
</dbReference>
<name>A0AAU9CP70_9ACTN</name>
<evidence type="ECO:0000256" key="1">
    <source>
        <dbReference type="ARBA" id="ARBA00022737"/>
    </source>
</evidence>